<organism evidence="1 2">
    <name type="scientific">Methylobacterium indicum</name>
    <dbReference type="NCBI Taxonomy" id="1775910"/>
    <lineage>
        <taxon>Bacteria</taxon>
        <taxon>Pseudomonadati</taxon>
        <taxon>Pseudomonadota</taxon>
        <taxon>Alphaproteobacteria</taxon>
        <taxon>Hyphomicrobiales</taxon>
        <taxon>Methylobacteriaceae</taxon>
        <taxon>Methylobacterium</taxon>
    </lineage>
</organism>
<proteinExistence type="predicted"/>
<dbReference type="KEGG" id="mind:mvi_65710"/>
<reference evidence="1" key="1">
    <citation type="submission" date="2020-11" db="EMBL/GenBank/DDBJ databases">
        <title>Complete genome sequence of a novel pathogenic Methylobacterium strain isolated from rice in Vietnam.</title>
        <authorList>
            <person name="Lai K."/>
            <person name="Okazaki S."/>
            <person name="Higashi K."/>
            <person name="Mori H."/>
            <person name="Toyoda A."/>
            <person name="Kurokawa K."/>
        </authorList>
    </citation>
    <scope>NUCLEOTIDE SEQUENCE</scope>
    <source>
        <strain evidence="1">VL1</strain>
        <plasmid evidence="1">pVL1_6</plasmid>
    </source>
</reference>
<accession>A0A8H8X0Y7</accession>
<evidence type="ECO:0000313" key="2">
    <source>
        <dbReference type="Proteomes" id="UP000663508"/>
    </source>
</evidence>
<protein>
    <submittedName>
        <fullName evidence="1">Uncharacterized protein</fullName>
    </submittedName>
</protein>
<sequence>MQVLGTKDRADDLTVDSRRLGDFISGAGGKTTLTPDALQILGPGAVPIGTLYTGSGQVVLGAYQGGAVGNSIAMDGTNTYLNGPVTAYQGGTMLSPNTYGGNGSAAGYTFSTNGLIYGIPNWLAQPSMLSTYASRDHAGMTRSMRAPVSVTVPGSGSTYTANTVQNASLAIDGNIKLGMVIDTRGAPRYSGVITGINAGTKTLTVNAWYRVDGSSQTGTPTSGTGAIINPASKLWISNDILYCGEPEKYDVACAGTELNVNISDPRVVEAYGYDAVIYGTSQPAAAYAFPARWGGSPGTKWRAAVYGQDNLGGLYSYQTLGTAYNVPLIEARVGNDNTFLMDHMGKMSALRLQAIGVSASTTLDRFVGGKVFGTQTAAITLTLPNPADVNDGREIEVINYGSGPITVNRLNGSNAGTVGEAYSQRFFAYQNNWLPISKTPIN</sequence>
<gene>
    <name evidence="1" type="ORF">mvi_65710</name>
</gene>
<dbReference type="Proteomes" id="UP000663508">
    <property type="component" value="Plasmid pVL1_6"/>
</dbReference>
<dbReference type="RefSeq" id="WP_207184171.1">
    <property type="nucleotide sequence ID" value="NZ_AP024151.1"/>
</dbReference>
<dbReference type="EMBL" id="AP024151">
    <property type="protein sequence ID" value="BCM88110.1"/>
    <property type="molecule type" value="Genomic_DNA"/>
</dbReference>
<evidence type="ECO:0000313" key="1">
    <source>
        <dbReference type="EMBL" id="BCM88110.1"/>
    </source>
</evidence>
<name>A0A8H8X0Y7_9HYPH</name>
<keyword evidence="1" id="KW-0614">Plasmid</keyword>
<geneLocation type="plasmid" evidence="1 2">
    <name>pVL1_6</name>
</geneLocation>
<dbReference type="AlphaFoldDB" id="A0A8H8X0Y7"/>